<reference evidence="2" key="1">
    <citation type="journal article" date="2023" name="G3 (Bethesda)">
        <title>Genome assembly and association tests identify interacting loci associated with vigor, precocity, and sex in interspecific pistachio rootstocks.</title>
        <authorList>
            <person name="Palmer W."/>
            <person name="Jacygrad E."/>
            <person name="Sagayaradj S."/>
            <person name="Cavanaugh K."/>
            <person name="Han R."/>
            <person name="Bertier L."/>
            <person name="Beede B."/>
            <person name="Kafkas S."/>
            <person name="Golino D."/>
            <person name="Preece J."/>
            <person name="Michelmore R."/>
        </authorList>
    </citation>
    <scope>NUCLEOTIDE SEQUENCE [LARGE SCALE GENOMIC DNA]</scope>
</reference>
<sequence>MDTEEVIEFLGCVPLLQRLPSSSLKKIAEVVIVERYEKGEHIIRDGEIGKGIYFIWEGQAEVQGPVHAEEEDRPEFQLKRYDYFGHGTSTFFQQGDVIALTKLTCLVLPHEHCTLLQTKSIWSTDKTHDTCSLVEKILHLEPIDVCEYISRDYFARCSKIWEGFWRTVYWTGKISFHQSPMCACAPFSFV</sequence>
<name>A0ACC0ZKK6_9ROSI</name>
<keyword evidence="2" id="KW-1185">Reference proteome</keyword>
<proteinExistence type="predicted"/>
<evidence type="ECO:0000313" key="1">
    <source>
        <dbReference type="EMBL" id="KAJ0052709.1"/>
    </source>
</evidence>
<dbReference type="EMBL" id="CM047736">
    <property type="protein sequence ID" value="KAJ0052709.1"/>
    <property type="molecule type" value="Genomic_DNA"/>
</dbReference>
<protein>
    <submittedName>
        <fullName evidence="1">Uncharacterized protein</fullName>
    </submittedName>
</protein>
<comment type="caution">
    <text evidence="1">The sequence shown here is derived from an EMBL/GenBank/DDBJ whole genome shotgun (WGS) entry which is preliminary data.</text>
</comment>
<evidence type="ECO:0000313" key="2">
    <source>
        <dbReference type="Proteomes" id="UP001163603"/>
    </source>
</evidence>
<accession>A0ACC0ZKK6</accession>
<gene>
    <name evidence="1" type="ORF">Pint_00426</name>
</gene>
<organism evidence="1 2">
    <name type="scientific">Pistacia integerrima</name>
    <dbReference type="NCBI Taxonomy" id="434235"/>
    <lineage>
        <taxon>Eukaryota</taxon>
        <taxon>Viridiplantae</taxon>
        <taxon>Streptophyta</taxon>
        <taxon>Embryophyta</taxon>
        <taxon>Tracheophyta</taxon>
        <taxon>Spermatophyta</taxon>
        <taxon>Magnoliopsida</taxon>
        <taxon>eudicotyledons</taxon>
        <taxon>Gunneridae</taxon>
        <taxon>Pentapetalae</taxon>
        <taxon>rosids</taxon>
        <taxon>malvids</taxon>
        <taxon>Sapindales</taxon>
        <taxon>Anacardiaceae</taxon>
        <taxon>Pistacia</taxon>
    </lineage>
</organism>
<dbReference type="Proteomes" id="UP001163603">
    <property type="component" value="Chromosome 1"/>
</dbReference>